<dbReference type="Proteomes" id="UP000887561">
    <property type="component" value="Unplaced"/>
</dbReference>
<accession>A0A915LRF7</accession>
<keyword evidence="1" id="KW-0812">Transmembrane</keyword>
<feature type="transmembrane region" description="Helical" evidence="1">
    <location>
        <begin position="31"/>
        <end position="52"/>
    </location>
</feature>
<feature type="transmembrane region" description="Helical" evidence="1">
    <location>
        <begin position="6"/>
        <end position="24"/>
    </location>
</feature>
<evidence type="ECO:0000256" key="1">
    <source>
        <dbReference type="SAM" id="Phobius"/>
    </source>
</evidence>
<sequence length="480" mass="56561">MGAFTYMLAIGIDRMLGIYFPLWYKQKKSKLYWSFLTMMPLIYPTYNTYIIIQSLVGGNNSTTRDLKGNGGFDFLAKDKAIHQQLLPKLEELYKKPQIIKINDNEAFLVKIDEQFWNELFCLEKGVEKHEKDDKDIKLFFDKYIDKLVEGGNKKQIFDLSYWGVFIAKKKKWIENIVKKYFIEGENNFENMLIQQISSNKNIKTINKVIKNFDKNLSLIGQMIVGNYFIFGEEPTNADICLFAVLIQFFEDPTILNIPQLYYFFRLKGSSNNIGSTSQVYNQKEKGKEIIQNEEELNGIEEDGITEIEEVKKEVKEIVVNKGFKIEYEDDRINILFSFVQNMKRKLGFNEESDWQNLREYPWELNYKPKDFSPKRYNEFDNFGKISFNFLASYICNIGREYSTEDGDKLFWSIMRDTYIGPFDFKKAKVLKKDFLNTVETLCTEVIKIVNNTVEEINFEKINENVRNAIIIAEEKETIKD</sequence>
<keyword evidence="2" id="KW-1185">Reference proteome</keyword>
<dbReference type="WBParaSite" id="scaffold1487_cov229.g3170">
    <property type="protein sequence ID" value="scaffold1487_cov229.g3170"/>
    <property type="gene ID" value="scaffold1487_cov229.g3170"/>
</dbReference>
<dbReference type="CDD" id="cd00299">
    <property type="entry name" value="GST_C_family"/>
    <property type="match status" value="1"/>
</dbReference>
<dbReference type="SUPFAM" id="SSF47616">
    <property type="entry name" value="GST C-terminal domain-like"/>
    <property type="match status" value="1"/>
</dbReference>
<protein>
    <submittedName>
        <fullName evidence="3">GST C-terminal domain-containing protein</fullName>
    </submittedName>
</protein>
<name>A0A915LRF7_MELJA</name>
<reference evidence="3" key="1">
    <citation type="submission" date="2022-11" db="UniProtKB">
        <authorList>
            <consortium name="WormBaseParasite"/>
        </authorList>
    </citation>
    <scope>IDENTIFICATION</scope>
</reference>
<evidence type="ECO:0000313" key="2">
    <source>
        <dbReference type="Proteomes" id="UP000887561"/>
    </source>
</evidence>
<proteinExistence type="predicted"/>
<organism evidence="2 3">
    <name type="scientific">Meloidogyne javanica</name>
    <name type="common">Root-knot nematode worm</name>
    <dbReference type="NCBI Taxonomy" id="6303"/>
    <lineage>
        <taxon>Eukaryota</taxon>
        <taxon>Metazoa</taxon>
        <taxon>Ecdysozoa</taxon>
        <taxon>Nematoda</taxon>
        <taxon>Chromadorea</taxon>
        <taxon>Rhabditida</taxon>
        <taxon>Tylenchina</taxon>
        <taxon>Tylenchomorpha</taxon>
        <taxon>Tylenchoidea</taxon>
        <taxon>Meloidogynidae</taxon>
        <taxon>Meloidogyninae</taxon>
        <taxon>Meloidogyne</taxon>
        <taxon>Meloidogyne incognita group</taxon>
    </lineage>
</organism>
<dbReference type="AlphaFoldDB" id="A0A915LRF7"/>
<keyword evidence="1" id="KW-1133">Transmembrane helix</keyword>
<dbReference type="InterPro" id="IPR036282">
    <property type="entry name" value="Glutathione-S-Trfase_C_sf"/>
</dbReference>
<keyword evidence="1" id="KW-0472">Membrane</keyword>
<evidence type="ECO:0000313" key="3">
    <source>
        <dbReference type="WBParaSite" id="scaffold1487_cov229.g3170"/>
    </source>
</evidence>